<dbReference type="GO" id="GO:0008835">
    <property type="term" value="F:diaminohydroxyphosphoribosylaminopyrimidine deaminase activity"/>
    <property type="evidence" value="ECO:0007669"/>
    <property type="project" value="UniProtKB-EC"/>
</dbReference>
<feature type="binding site" evidence="12">
    <location>
        <position position="83"/>
    </location>
    <ligand>
        <name>Zn(2+)</name>
        <dbReference type="ChEBI" id="CHEBI:29105"/>
        <note>catalytic</note>
    </ligand>
</feature>
<dbReference type="InterPro" id="IPR024072">
    <property type="entry name" value="DHFR-like_dom_sf"/>
</dbReference>
<dbReference type="HOGENOM" id="CLU_036590_1_0_7"/>
<feature type="binding site" evidence="11">
    <location>
        <position position="207"/>
    </location>
    <ligand>
        <name>NADP(+)</name>
        <dbReference type="ChEBI" id="CHEBI:58349"/>
    </ligand>
</feature>
<comment type="pathway">
    <text evidence="3 9">Cofactor biosynthesis; riboflavin biosynthesis; 5-amino-6-(D-ribitylamino)uracil from GTP: step 3/4.</text>
</comment>
<keyword evidence="9" id="KW-0686">Riboflavin biosynthesis</keyword>
<evidence type="ECO:0000256" key="1">
    <source>
        <dbReference type="ARBA" id="ARBA00002151"/>
    </source>
</evidence>
<feature type="binding site" evidence="11">
    <location>
        <position position="214"/>
    </location>
    <ligand>
        <name>substrate</name>
    </ligand>
</feature>
<keyword evidence="9 12" id="KW-0479">Metal-binding</keyword>
<dbReference type="InterPro" id="IPR002734">
    <property type="entry name" value="RibDG_C"/>
</dbReference>
<evidence type="ECO:0000256" key="12">
    <source>
        <dbReference type="PIRSR" id="PIRSR006769-3"/>
    </source>
</evidence>
<evidence type="ECO:0000259" key="13">
    <source>
        <dbReference type="PROSITE" id="PS51747"/>
    </source>
</evidence>
<dbReference type="KEGG" id="dsa:Desal_0655"/>
<evidence type="ECO:0000256" key="2">
    <source>
        <dbReference type="ARBA" id="ARBA00004882"/>
    </source>
</evidence>
<feature type="binding site" evidence="11">
    <location>
        <position position="211"/>
    </location>
    <ligand>
        <name>substrate</name>
    </ligand>
</feature>
<dbReference type="EMBL" id="CP001649">
    <property type="protein sequence ID" value="ACS78721.1"/>
    <property type="molecule type" value="Genomic_DNA"/>
</dbReference>
<evidence type="ECO:0000256" key="4">
    <source>
        <dbReference type="ARBA" id="ARBA00005259"/>
    </source>
</evidence>
<reference evidence="14 15" key="1">
    <citation type="submission" date="2009-06" db="EMBL/GenBank/DDBJ databases">
        <title>Complete sequence of Desulfovibrio salexigens DSM 2638.</title>
        <authorList>
            <consortium name="US DOE Joint Genome Institute"/>
            <person name="Lucas S."/>
            <person name="Copeland A."/>
            <person name="Lapidus A."/>
            <person name="Glavina del Rio T."/>
            <person name="Tice H."/>
            <person name="Bruce D."/>
            <person name="Goodwin L."/>
            <person name="Pitluck S."/>
            <person name="Munk A.C."/>
            <person name="Brettin T."/>
            <person name="Detter J.C."/>
            <person name="Han C."/>
            <person name="Tapia R."/>
            <person name="Larimer F."/>
            <person name="Land M."/>
            <person name="Hauser L."/>
            <person name="Kyrpides N."/>
            <person name="Anderson I."/>
            <person name="Wall J.D."/>
            <person name="Arkin A.P."/>
            <person name="Dehal P."/>
            <person name="Chivian D."/>
            <person name="Giles B."/>
            <person name="Hazen T.C."/>
        </authorList>
    </citation>
    <scope>NUCLEOTIDE SEQUENCE [LARGE SCALE GENOMIC DNA]</scope>
    <source>
        <strain evidence="15">ATCC 14822 / DSM 2638 / NCIMB 8403 / VKM B-1763</strain>
    </source>
</reference>
<dbReference type="InterPro" id="IPR004794">
    <property type="entry name" value="Eubact_RibD"/>
</dbReference>
<dbReference type="GO" id="GO:0046872">
    <property type="term" value="F:metal ion binding"/>
    <property type="evidence" value="ECO:0007669"/>
    <property type="project" value="UniProtKB-KW"/>
</dbReference>
<comment type="pathway">
    <text evidence="2 9">Cofactor biosynthesis; riboflavin biosynthesis; 5-amino-6-(D-ribitylamino)uracil from GTP: step 2/4.</text>
</comment>
<keyword evidence="9" id="KW-0378">Hydrolase</keyword>
<dbReference type="NCBIfam" id="TIGR00326">
    <property type="entry name" value="eubact_ribD"/>
    <property type="match status" value="1"/>
</dbReference>
<dbReference type="Gene3D" id="3.40.140.10">
    <property type="entry name" value="Cytidine Deaminase, domain 2"/>
    <property type="match status" value="1"/>
</dbReference>
<evidence type="ECO:0000256" key="5">
    <source>
        <dbReference type="ARBA" id="ARBA00007417"/>
    </source>
</evidence>
<comment type="similarity">
    <text evidence="5 9">In the C-terminal section; belongs to the HTP reductase family.</text>
</comment>
<proteinExistence type="inferred from homology"/>
<dbReference type="PIRSF" id="PIRSF006769">
    <property type="entry name" value="RibD"/>
    <property type="match status" value="1"/>
</dbReference>
<dbReference type="GO" id="GO:0008703">
    <property type="term" value="F:5-amino-6-(5-phosphoribosylamino)uracil reductase activity"/>
    <property type="evidence" value="ECO:0007669"/>
    <property type="project" value="UniProtKB-EC"/>
</dbReference>
<gene>
    <name evidence="14" type="ordered locus">Desal_0655</name>
</gene>
<evidence type="ECO:0000256" key="6">
    <source>
        <dbReference type="ARBA" id="ARBA00022857"/>
    </source>
</evidence>
<feature type="binding site" evidence="11">
    <location>
        <position position="191"/>
    </location>
    <ligand>
        <name>substrate</name>
    </ligand>
</feature>
<dbReference type="UniPathway" id="UPA00275">
    <property type="reaction ID" value="UER00401"/>
</dbReference>
<feature type="active site" description="Proton donor" evidence="10">
    <location>
        <position position="57"/>
    </location>
</feature>
<dbReference type="Pfam" id="PF01872">
    <property type="entry name" value="RibD_C"/>
    <property type="match status" value="1"/>
</dbReference>
<dbReference type="InterPro" id="IPR050765">
    <property type="entry name" value="Riboflavin_Biosynth_HTPR"/>
</dbReference>
<keyword evidence="9 12" id="KW-0862">Zinc</keyword>
<dbReference type="GO" id="GO:0009231">
    <property type="term" value="P:riboflavin biosynthetic process"/>
    <property type="evidence" value="ECO:0007669"/>
    <property type="project" value="UniProtKB-UniPathway"/>
</dbReference>
<comment type="catalytic activity">
    <reaction evidence="9">
        <text>5-amino-6-(5-phospho-D-ribitylamino)uracil + NADP(+) = 5-amino-6-(5-phospho-D-ribosylamino)uracil + NADPH + H(+)</text>
        <dbReference type="Rhea" id="RHEA:17845"/>
        <dbReference type="ChEBI" id="CHEBI:15378"/>
        <dbReference type="ChEBI" id="CHEBI:57783"/>
        <dbReference type="ChEBI" id="CHEBI:58349"/>
        <dbReference type="ChEBI" id="CHEBI:58421"/>
        <dbReference type="ChEBI" id="CHEBI:58453"/>
        <dbReference type="EC" id="1.1.1.193"/>
    </reaction>
</comment>
<comment type="function">
    <text evidence="1 9">Converts 2,5-diamino-6-(ribosylamino)-4(3h)-pyrimidinone 5'-phosphate into 5-amino-6-(ribosylamino)-2,4(1h,3h)-pyrimidinedione 5'-phosphate.</text>
</comment>
<dbReference type="PANTHER" id="PTHR38011">
    <property type="entry name" value="DIHYDROFOLATE REDUCTASE FAMILY PROTEIN (AFU_ORTHOLOGUE AFUA_8G06820)"/>
    <property type="match status" value="1"/>
</dbReference>
<sequence>MNSTLSPDERFMARAVELAIRGRNRTAPNPTVGAVMVRDGQIVAEGYHMFCGGLHAERECIADAKAKGVDMSKCTMYVTLEPCNHHGKTPPCTEGILEASIPHIVVGTRDPNPKAAGGIEYLESKGVRVDQGVLEEQCKDLISDFLCWQFKDRAYSILKLACTVDGKIAGATGAQEAVSCPESFHDVQHLRSMVGAVIVGGNTLREDNPSLNCRLDPLPEGFSQPKAVVVTNNLPQNHDEYTLTTTRAADTIFWTSAEQAATKTASELKNKGIEVLPLPSNEKGLILEKGFTMLREKHNVLRTLCEGGGRLACSLAEQGLVDEFVMYQAPRILGNVDGRPNFAGSDNVLISEAMDLRISRVEQSGRDLKIVFKPEGQ</sequence>
<feature type="binding site" evidence="12">
    <location>
        <position position="55"/>
    </location>
    <ligand>
        <name>Zn(2+)</name>
        <dbReference type="ChEBI" id="CHEBI:29105"/>
        <note>catalytic</note>
    </ligand>
</feature>
<dbReference type="STRING" id="526222.Desal_0655"/>
<dbReference type="SUPFAM" id="SSF53927">
    <property type="entry name" value="Cytidine deaminase-like"/>
    <property type="match status" value="1"/>
</dbReference>
<accession>C6BYD0</accession>
<dbReference type="EC" id="1.1.1.193" evidence="9"/>
<dbReference type="SUPFAM" id="SSF53597">
    <property type="entry name" value="Dihydrofolate reductase-like"/>
    <property type="match status" value="1"/>
</dbReference>
<feature type="binding site" evidence="12">
    <location>
        <position position="92"/>
    </location>
    <ligand>
        <name>Zn(2+)</name>
        <dbReference type="ChEBI" id="CHEBI:29105"/>
        <note>catalytic</note>
    </ligand>
</feature>
<feature type="binding site" evidence="11">
    <location>
        <position position="306"/>
    </location>
    <ligand>
        <name>substrate</name>
    </ligand>
</feature>
<dbReference type="CDD" id="cd01284">
    <property type="entry name" value="Riboflavin_deaminase-reductase"/>
    <property type="match status" value="1"/>
</dbReference>
<dbReference type="Gene3D" id="3.40.430.10">
    <property type="entry name" value="Dihydrofolate Reductase, subunit A"/>
    <property type="match status" value="1"/>
</dbReference>
<evidence type="ECO:0000256" key="9">
    <source>
        <dbReference type="PIRNR" id="PIRNR006769"/>
    </source>
</evidence>
<keyword evidence="8" id="KW-0511">Multifunctional enzyme</keyword>
<feature type="domain" description="CMP/dCMP-type deaminase" evidence="13">
    <location>
        <begin position="6"/>
        <end position="130"/>
    </location>
</feature>
<dbReference type="RefSeq" id="WP_015850540.1">
    <property type="nucleotide sequence ID" value="NC_012881.1"/>
</dbReference>
<evidence type="ECO:0000313" key="14">
    <source>
        <dbReference type="EMBL" id="ACS78721.1"/>
    </source>
</evidence>
<dbReference type="InterPro" id="IPR016193">
    <property type="entry name" value="Cytidine_deaminase-like"/>
</dbReference>
<keyword evidence="6 9" id="KW-0521">NADP</keyword>
<dbReference type="eggNOG" id="COG0117">
    <property type="taxonomic scope" value="Bacteria"/>
</dbReference>
<evidence type="ECO:0000256" key="3">
    <source>
        <dbReference type="ARBA" id="ARBA00004910"/>
    </source>
</evidence>
<evidence type="ECO:0000256" key="11">
    <source>
        <dbReference type="PIRSR" id="PIRSR006769-2"/>
    </source>
</evidence>
<dbReference type="PANTHER" id="PTHR38011:SF7">
    <property type="entry name" value="2,5-DIAMINO-6-RIBOSYLAMINO-4(3H)-PYRIMIDINONE 5'-PHOSPHATE REDUCTASE"/>
    <property type="match status" value="1"/>
</dbReference>
<evidence type="ECO:0000313" key="15">
    <source>
        <dbReference type="Proteomes" id="UP000002601"/>
    </source>
</evidence>
<evidence type="ECO:0000256" key="10">
    <source>
        <dbReference type="PIRSR" id="PIRSR006769-1"/>
    </source>
</evidence>
<feature type="binding site" evidence="11">
    <location>
        <position position="203"/>
    </location>
    <ligand>
        <name>substrate</name>
    </ligand>
</feature>
<keyword evidence="15" id="KW-1185">Reference proteome</keyword>
<evidence type="ECO:0000256" key="7">
    <source>
        <dbReference type="ARBA" id="ARBA00023002"/>
    </source>
</evidence>
<dbReference type="PROSITE" id="PS51747">
    <property type="entry name" value="CYT_DCMP_DEAMINASES_2"/>
    <property type="match status" value="1"/>
</dbReference>
<comment type="cofactor">
    <cofactor evidence="9 12">
        <name>Zn(2+)</name>
        <dbReference type="ChEBI" id="CHEBI:29105"/>
    </cofactor>
    <text evidence="9 12">Binds 1 zinc ion.</text>
</comment>
<dbReference type="Pfam" id="PF00383">
    <property type="entry name" value="dCMP_cyt_deam_1"/>
    <property type="match status" value="1"/>
</dbReference>
<dbReference type="Proteomes" id="UP000002601">
    <property type="component" value="Chromosome"/>
</dbReference>
<feature type="binding site" evidence="11">
    <location>
        <position position="161"/>
    </location>
    <ligand>
        <name>NADP(+)</name>
        <dbReference type="ChEBI" id="CHEBI:58349"/>
    </ligand>
</feature>
<organism evidence="14 15">
    <name type="scientific">Maridesulfovibrio salexigens (strain ATCC 14822 / DSM 2638 / NCIMB 8403 / VKM B-1763)</name>
    <name type="common">Desulfovibrio salexigens</name>
    <dbReference type="NCBI Taxonomy" id="526222"/>
    <lineage>
        <taxon>Bacteria</taxon>
        <taxon>Pseudomonadati</taxon>
        <taxon>Thermodesulfobacteriota</taxon>
        <taxon>Desulfovibrionia</taxon>
        <taxon>Desulfovibrionales</taxon>
        <taxon>Desulfovibrionaceae</taxon>
        <taxon>Maridesulfovibrio</taxon>
    </lineage>
</organism>
<name>C6BYD0_MARSD</name>
<keyword evidence="7 9" id="KW-0560">Oxidoreductase</keyword>
<feature type="binding site" evidence="11">
    <location>
        <begin position="308"/>
        <end position="314"/>
    </location>
    <ligand>
        <name>NADP(+)</name>
        <dbReference type="ChEBI" id="CHEBI:58349"/>
    </ligand>
</feature>
<dbReference type="InterPro" id="IPR002125">
    <property type="entry name" value="CMP_dCMP_dom"/>
</dbReference>
<dbReference type="AlphaFoldDB" id="C6BYD0"/>
<dbReference type="eggNOG" id="COG1985">
    <property type="taxonomic scope" value="Bacteria"/>
</dbReference>
<evidence type="ECO:0000256" key="8">
    <source>
        <dbReference type="ARBA" id="ARBA00023268"/>
    </source>
</evidence>
<comment type="catalytic activity">
    <reaction evidence="9">
        <text>2,5-diamino-6-hydroxy-4-(5-phosphoribosylamino)-pyrimidine + H2O + H(+) = 5-amino-6-(5-phospho-D-ribosylamino)uracil + NH4(+)</text>
        <dbReference type="Rhea" id="RHEA:21868"/>
        <dbReference type="ChEBI" id="CHEBI:15377"/>
        <dbReference type="ChEBI" id="CHEBI:15378"/>
        <dbReference type="ChEBI" id="CHEBI:28938"/>
        <dbReference type="ChEBI" id="CHEBI:58453"/>
        <dbReference type="ChEBI" id="CHEBI:58614"/>
        <dbReference type="EC" id="3.5.4.26"/>
    </reaction>
</comment>
<comment type="similarity">
    <text evidence="4 9">In the N-terminal section; belongs to the cytidine and deoxycytidylate deaminase family.</text>
</comment>
<dbReference type="EC" id="3.5.4.26" evidence="9"/>
<protein>
    <recommendedName>
        <fullName evidence="9">Riboflavin biosynthesis protein RibD</fullName>
    </recommendedName>
    <domain>
        <recommendedName>
            <fullName evidence="9">Diaminohydroxyphosphoribosylaminopyrimidine deaminase</fullName>
            <shortName evidence="9">DRAP deaminase</shortName>
            <ecNumber evidence="9">3.5.4.26</ecNumber>
        </recommendedName>
        <alternativeName>
            <fullName evidence="9">Riboflavin-specific deaminase</fullName>
        </alternativeName>
    </domain>
    <domain>
        <recommendedName>
            <fullName evidence="9">5-amino-6-(5-phosphoribosylamino)uracil reductase</fullName>
            <ecNumber evidence="9">1.1.1.193</ecNumber>
        </recommendedName>
        <alternativeName>
            <fullName evidence="9">HTP reductase</fullName>
        </alternativeName>
    </domain>
</protein>